<keyword evidence="4" id="KW-1185">Reference proteome</keyword>
<reference evidence="3" key="1">
    <citation type="submission" date="2021-01" db="EMBL/GenBank/DDBJ databases">
        <title>Whole genome shotgun sequence of Actinoplanes tereljensis NBRC 105297.</title>
        <authorList>
            <person name="Komaki H."/>
            <person name="Tamura T."/>
        </authorList>
    </citation>
    <scope>NUCLEOTIDE SEQUENCE</scope>
    <source>
        <strain evidence="3">NBRC 105297</strain>
    </source>
</reference>
<organism evidence="3 4">
    <name type="scientific">Paractinoplanes tereljensis</name>
    <dbReference type="NCBI Taxonomy" id="571912"/>
    <lineage>
        <taxon>Bacteria</taxon>
        <taxon>Bacillati</taxon>
        <taxon>Actinomycetota</taxon>
        <taxon>Actinomycetes</taxon>
        <taxon>Micromonosporales</taxon>
        <taxon>Micromonosporaceae</taxon>
        <taxon>Paractinoplanes</taxon>
    </lineage>
</organism>
<evidence type="ECO:0000256" key="1">
    <source>
        <dbReference type="SAM" id="MobiDB-lite"/>
    </source>
</evidence>
<protein>
    <recommendedName>
        <fullName evidence="5">DUF4173 domain-containing protein</fullName>
    </recommendedName>
</protein>
<feature type="region of interest" description="Disordered" evidence="1">
    <location>
        <begin position="1"/>
        <end position="53"/>
    </location>
</feature>
<feature type="transmembrane region" description="Helical" evidence="2">
    <location>
        <begin position="309"/>
        <end position="333"/>
    </location>
</feature>
<evidence type="ECO:0000313" key="3">
    <source>
        <dbReference type="EMBL" id="GIF25036.1"/>
    </source>
</evidence>
<dbReference type="InterPro" id="IPR025291">
    <property type="entry name" value="DUF4153"/>
</dbReference>
<keyword evidence="2" id="KW-0472">Membrane</keyword>
<dbReference type="Pfam" id="PF13687">
    <property type="entry name" value="DUF4153"/>
    <property type="match status" value="1"/>
</dbReference>
<comment type="caution">
    <text evidence="3">The sequence shown here is derived from an EMBL/GenBank/DDBJ whole genome shotgun (WGS) entry which is preliminary data.</text>
</comment>
<evidence type="ECO:0000256" key="2">
    <source>
        <dbReference type="SAM" id="Phobius"/>
    </source>
</evidence>
<feature type="transmembrane region" description="Helical" evidence="2">
    <location>
        <begin position="353"/>
        <end position="372"/>
    </location>
</feature>
<feature type="transmembrane region" description="Helical" evidence="2">
    <location>
        <begin position="163"/>
        <end position="182"/>
    </location>
</feature>
<proteinExistence type="predicted"/>
<dbReference type="AlphaFoldDB" id="A0A919NTP3"/>
<feature type="compositionally biased region" description="Low complexity" evidence="1">
    <location>
        <begin position="20"/>
        <end position="37"/>
    </location>
</feature>
<evidence type="ECO:0008006" key="5">
    <source>
        <dbReference type="Google" id="ProtNLM"/>
    </source>
</evidence>
<keyword evidence="2" id="KW-1133">Transmembrane helix</keyword>
<feature type="transmembrane region" description="Helical" evidence="2">
    <location>
        <begin position="72"/>
        <end position="91"/>
    </location>
</feature>
<feature type="transmembrane region" description="Helical" evidence="2">
    <location>
        <begin position="266"/>
        <end position="288"/>
    </location>
</feature>
<evidence type="ECO:0000313" key="4">
    <source>
        <dbReference type="Proteomes" id="UP000623608"/>
    </source>
</evidence>
<dbReference type="EMBL" id="BOMY01000050">
    <property type="protein sequence ID" value="GIF25036.1"/>
    <property type="molecule type" value="Genomic_DNA"/>
</dbReference>
<feature type="transmembrane region" description="Helical" evidence="2">
    <location>
        <begin position="97"/>
        <end position="119"/>
    </location>
</feature>
<feature type="transmembrane region" description="Helical" evidence="2">
    <location>
        <begin position="449"/>
        <end position="468"/>
    </location>
</feature>
<feature type="transmembrane region" description="Helical" evidence="2">
    <location>
        <begin position="221"/>
        <end position="246"/>
    </location>
</feature>
<gene>
    <name evidence="3" type="ORF">Ate02nite_77660</name>
</gene>
<feature type="transmembrane region" description="Helical" evidence="2">
    <location>
        <begin position="384"/>
        <end position="402"/>
    </location>
</feature>
<feature type="compositionally biased region" description="Basic and acidic residues" evidence="1">
    <location>
        <begin position="1"/>
        <end position="13"/>
    </location>
</feature>
<sequence>MPENPRSPEKRPADPTWFQAPTPAAAGPAKAGVLAAPPRTPPPPGWPRSAVQGPWQSISPWARQWPGAGRPAGAATLAAVVAAAVIAAISLPLDRAGVGWLVTAVAGTVALIVSTTVPARPLPNTPEPLVKRPGPRLRPDRYGWAAATVALLAVGTFRSAGWLFALCLVVATLTGALALAGGGSMRAIAAGYTMPSLAAFRSVRWLGGGAARLRGRAEAAANVRVAATIAVSVALLVVFGALFASADAAFSDAISHLAPAVSAPTVVRWIFVFVVAGLALGGAAFLRAAPPDLTSLDGTEGRKVARFEWAVPLGLLVLLFAGFVAVQLAVLFGGNRHVLETDGLTYAQYARGGFWQLSFVTGLTLVVLAGAARWAPREKPADRLLLRIVLGTLAGLTLIIVGSALHRMNLYADTYGLTRLRLLVACCEAWFGLVLLLVLGAGLRIRAPWLPRVAIAAGVLALLGLAAANPDRLIAEHNIRQDHNLDLVYLGELSPDAVPGLAGLDPARRGCVLGHLDLALRDSPDDWRGWNLGREQARKIIARDLSGSNWSCA</sequence>
<accession>A0A919NTP3</accession>
<name>A0A919NTP3_9ACTN</name>
<dbReference type="RefSeq" id="WP_239148018.1">
    <property type="nucleotide sequence ID" value="NZ_BOMY01000050.1"/>
</dbReference>
<feature type="transmembrane region" description="Helical" evidence="2">
    <location>
        <begin position="422"/>
        <end position="442"/>
    </location>
</feature>
<dbReference type="Proteomes" id="UP000623608">
    <property type="component" value="Unassembled WGS sequence"/>
</dbReference>
<keyword evidence="2" id="KW-0812">Transmembrane</keyword>